<dbReference type="InterPro" id="IPR001650">
    <property type="entry name" value="Helicase_C-like"/>
</dbReference>
<dbReference type="GO" id="GO:0016887">
    <property type="term" value="F:ATP hydrolysis activity"/>
    <property type="evidence" value="ECO:0007669"/>
    <property type="project" value="InterPro"/>
</dbReference>
<keyword evidence="3" id="KW-0547">Nucleotide-binding</keyword>
<dbReference type="AlphaFoldDB" id="A0A6A6YRR8"/>
<dbReference type="Pfam" id="PF00271">
    <property type="entry name" value="Helicase_C"/>
    <property type="match status" value="1"/>
</dbReference>
<dbReference type="GO" id="GO:0005524">
    <property type="term" value="F:ATP binding"/>
    <property type="evidence" value="ECO:0007669"/>
    <property type="project" value="UniProtKB-KW"/>
</dbReference>
<dbReference type="SMART" id="SM00487">
    <property type="entry name" value="DEXDc"/>
    <property type="match status" value="1"/>
</dbReference>
<dbReference type="GeneID" id="54458678"/>
<dbReference type="Proteomes" id="UP000504636">
    <property type="component" value="Unplaced"/>
</dbReference>
<evidence type="ECO:0000313" key="12">
    <source>
        <dbReference type="EMBL" id="KAF2811063.1"/>
    </source>
</evidence>
<dbReference type="CDD" id="cd18007">
    <property type="entry name" value="DEXHc_ATRX-like"/>
    <property type="match status" value="1"/>
</dbReference>
<evidence type="ECO:0000256" key="7">
    <source>
        <dbReference type="ARBA" id="ARBA00023125"/>
    </source>
</evidence>
<dbReference type="Gene3D" id="3.40.50.300">
    <property type="entry name" value="P-loop containing nucleotide triphosphate hydrolases"/>
    <property type="match status" value="1"/>
</dbReference>
<proteinExistence type="inferred from homology"/>
<evidence type="ECO:0000256" key="3">
    <source>
        <dbReference type="ARBA" id="ARBA00022741"/>
    </source>
</evidence>
<dbReference type="InterPro" id="IPR038718">
    <property type="entry name" value="SNF2-like_sf"/>
</dbReference>
<feature type="domain" description="Helicase ATP-binding" evidence="10">
    <location>
        <begin position="67"/>
        <end position="273"/>
    </location>
</feature>
<dbReference type="GO" id="GO:0003677">
    <property type="term" value="F:DNA binding"/>
    <property type="evidence" value="ECO:0007669"/>
    <property type="project" value="UniProtKB-KW"/>
</dbReference>
<feature type="region of interest" description="Disordered" evidence="9">
    <location>
        <begin position="410"/>
        <end position="432"/>
    </location>
</feature>
<dbReference type="InterPro" id="IPR000330">
    <property type="entry name" value="SNF2_N"/>
</dbReference>
<dbReference type="OrthoDB" id="2020972at2759"/>
<evidence type="ECO:0000313" key="14">
    <source>
        <dbReference type="RefSeq" id="XP_033578027.1"/>
    </source>
</evidence>
<reference evidence="14" key="2">
    <citation type="submission" date="2020-04" db="EMBL/GenBank/DDBJ databases">
        <authorList>
            <consortium name="NCBI Genome Project"/>
        </authorList>
    </citation>
    <scope>NUCLEOTIDE SEQUENCE</scope>
    <source>
        <strain evidence="14">CBS 304.34</strain>
    </source>
</reference>
<dbReference type="InterPro" id="IPR049730">
    <property type="entry name" value="SNF2/RAD54-like_C"/>
</dbReference>
<dbReference type="PROSITE" id="PS51194">
    <property type="entry name" value="HELICASE_CTER"/>
    <property type="match status" value="1"/>
</dbReference>
<dbReference type="PROSITE" id="PS51192">
    <property type="entry name" value="HELICASE_ATP_BIND_1"/>
    <property type="match status" value="1"/>
</dbReference>
<dbReference type="Gene3D" id="3.40.50.10810">
    <property type="entry name" value="Tandem AAA-ATPase domain"/>
    <property type="match status" value="1"/>
</dbReference>
<reference evidence="12 14" key="1">
    <citation type="journal article" date="2020" name="Stud. Mycol.">
        <title>101 Dothideomycetes genomes: a test case for predicting lifestyles and emergence of pathogens.</title>
        <authorList>
            <person name="Haridas S."/>
            <person name="Albert R."/>
            <person name="Binder M."/>
            <person name="Bloem J."/>
            <person name="Labutti K."/>
            <person name="Salamov A."/>
            <person name="Andreopoulos B."/>
            <person name="Baker S."/>
            <person name="Barry K."/>
            <person name="Bills G."/>
            <person name="Bluhm B."/>
            <person name="Cannon C."/>
            <person name="Castanera R."/>
            <person name="Culley D."/>
            <person name="Daum C."/>
            <person name="Ezra D."/>
            <person name="Gonzalez J."/>
            <person name="Henrissat B."/>
            <person name="Kuo A."/>
            <person name="Liang C."/>
            <person name="Lipzen A."/>
            <person name="Lutzoni F."/>
            <person name="Magnuson J."/>
            <person name="Mondo S."/>
            <person name="Nolan M."/>
            <person name="Ohm R."/>
            <person name="Pangilinan J."/>
            <person name="Park H.-J."/>
            <person name="Ramirez L."/>
            <person name="Alfaro M."/>
            <person name="Sun H."/>
            <person name="Tritt A."/>
            <person name="Yoshinaga Y."/>
            <person name="Zwiers L.-H."/>
            <person name="Turgeon B."/>
            <person name="Goodwin S."/>
            <person name="Spatafora J."/>
            <person name="Crous P."/>
            <person name="Grigoriev I."/>
        </authorList>
    </citation>
    <scope>NUCLEOTIDE SEQUENCE</scope>
    <source>
        <strain evidence="12 14">CBS 304.34</strain>
    </source>
</reference>
<keyword evidence="7" id="KW-0238">DNA-binding</keyword>
<dbReference type="RefSeq" id="XP_033578027.1">
    <property type="nucleotide sequence ID" value="XM_033717785.1"/>
</dbReference>
<gene>
    <name evidence="12 14" type="ORF">BDZ99DRAFT_441813</name>
</gene>
<dbReference type="InterPro" id="IPR044574">
    <property type="entry name" value="ARIP4-like"/>
</dbReference>
<dbReference type="InterPro" id="IPR027417">
    <property type="entry name" value="P-loop_NTPase"/>
</dbReference>
<evidence type="ECO:0000256" key="6">
    <source>
        <dbReference type="ARBA" id="ARBA00022840"/>
    </source>
</evidence>
<keyword evidence="6" id="KW-0067">ATP-binding</keyword>
<dbReference type="CDD" id="cd18793">
    <property type="entry name" value="SF2_C_SNF"/>
    <property type="match status" value="1"/>
</dbReference>
<keyword evidence="5" id="KW-0347">Helicase</keyword>
<evidence type="ECO:0000259" key="10">
    <source>
        <dbReference type="PROSITE" id="PS51192"/>
    </source>
</evidence>
<evidence type="ECO:0000256" key="2">
    <source>
        <dbReference type="ARBA" id="ARBA00007025"/>
    </source>
</evidence>
<keyword evidence="4" id="KW-0378">Hydrolase</keyword>
<dbReference type="Pfam" id="PF00176">
    <property type="entry name" value="SNF2-rel_dom"/>
    <property type="match status" value="1"/>
</dbReference>
<evidence type="ECO:0000259" key="11">
    <source>
        <dbReference type="PROSITE" id="PS51194"/>
    </source>
</evidence>
<dbReference type="SUPFAM" id="SSF52540">
    <property type="entry name" value="P-loop containing nucleoside triphosphate hydrolases"/>
    <property type="match status" value="2"/>
</dbReference>
<reference evidence="14" key="3">
    <citation type="submission" date="2025-04" db="UniProtKB">
        <authorList>
            <consortium name="RefSeq"/>
        </authorList>
    </citation>
    <scope>IDENTIFICATION</scope>
    <source>
        <strain evidence="14">CBS 304.34</strain>
    </source>
</reference>
<feature type="compositionally biased region" description="Polar residues" evidence="9">
    <location>
        <begin position="818"/>
        <end position="829"/>
    </location>
</feature>
<evidence type="ECO:0000256" key="9">
    <source>
        <dbReference type="SAM" id="MobiDB-lite"/>
    </source>
</evidence>
<comment type="similarity">
    <text evidence="2">Belongs to the SNF2/RAD54 helicase family.</text>
</comment>
<evidence type="ECO:0000313" key="13">
    <source>
        <dbReference type="Proteomes" id="UP000504636"/>
    </source>
</evidence>
<dbReference type="PANTHER" id="PTHR45797:SF1">
    <property type="entry name" value="HELICASE ARIP4"/>
    <property type="match status" value="1"/>
</dbReference>
<keyword evidence="13" id="KW-1185">Reference proteome</keyword>
<feature type="domain" description="Helicase C-terminal" evidence="11">
    <location>
        <begin position="459"/>
        <end position="620"/>
    </location>
</feature>
<organism evidence="12">
    <name type="scientific">Mytilinidion resinicola</name>
    <dbReference type="NCBI Taxonomy" id="574789"/>
    <lineage>
        <taxon>Eukaryota</taxon>
        <taxon>Fungi</taxon>
        <taxon>Dikarya</taxon>
        <taxon>Ascomycota</taxon>
        <taxon>Pezizomycotina</taxon>
        <taxon>Dothideomycetes</taxon>
        <taxon>Pleosporomycetidae</taxon>
        <taxon>Mytilinidiales</taxon>
        <taxon>Mytilinidiaceae</taxon>
        <taxon>Mytilinidion</taxon>
    </lineage>
</organism>
<dbReference type="EMBL" id="MU003699">
    <property type="protein sequence ID" value="KAF2811063.1"/>
    <property type="molecule type" value="Genomic_DNA"/>
</dbReference>
<comment type="subcellular location">
    <subcellularLocation>
        <location evidence="1">Nucleus</location>
    </subcellularLocation>
</comment>
<sequence>MRRQEQERFEEQLDSSQAGQEVSIDSIMINTSKLDEHGAVYLNKSIAGKIKKHQIEGVRFMWREIITAASSGSQGCLLAHTMGLGKTMQAITLLVTITEAAHSRDMKIKSQVPEELRVSRTLVLCPAALILNWVEEFDMWVPPLTKRLIGARRPISADTPFERRIKVIEEWHEDGGILLISYEMLRVLVENKATKLNVNGRLPEDQHEKLLKWLFETPNIIIADEAHIMKNPKTGLSLACSKFKSKNRIALTGSPLNNNLLEYFNMINWVSPGYLGDNVEFKAHYQEPIHLGLWGDSSDMEYRRALRLLRVLKNEIEPKVNRADITVLKGSLKPKVEFVIRVPLTALQEEVYRTYVEGLLSGSARGEDNVSRTRLWSWLAILVLLCSHPQIFFDKVLDLLQNDARSKKLPKSTARRQLEAEEDETGQPELHPIDQDVEDISLQVKKEVGNMDQSFKMQAVEKIIRYSKEVGDRVLIFSHSIPILDFLERYCNNSKTVYQRIDGSVKSSSRQTQAKAFNQGTLSATVFLISTRSGGLGLNLPGANRVIILDINFNPTWEEQAIGRAYRIGQEKPVFVYRFLTAGTFEIPVYNKAVFKTQLSYRAVDKKNVKAAADRAENLLKIPERVEKENLSRYIGKDPHVLDRILSGGGASWICSISTMETLQEEIAENFTPEELEEIRQMEYREKLRKSEPEKWKRLVHEDNVKKQAGAARAAQAAQEAKLREQQRQALFTNAQLSPNSFGQTPSSASGVLRGHRVAPPLHQAPVAIRSMGPNIPPSGLMPPVTHGLPTWTGDRPASSSPPLMQNGRGQPKANGIALTQPTSLQMRSSAPPRPTGLPSVMAPGFSNGSSRPQRPQDPQAIQEISSTEDEDADSPVNEAARHLTGTARRDANQGKPLSFNDRLGRMRR</sequence>
<dbReference type="SMART" id="SM00490">
    <property type="entry name" value="HELICc"/>
    <property type="match status" value="1"/>
</dbReference>
<name>A0A6A6YRR8_9PEZI</name>
<evidence type="ECO:0000256" key="4">
    <source>
        <dbReference type="ARBA" id="ARBA00022801"/>
    </source>
</evidence>
<evidence type="ECO:0000256" key="8">
    <source>
        <dbReference type="ARBA" id="ARBA00023242"/>
    </source>
</evidence>
<dbReference type="GO" id="GO:0005634">
    <property type="term" value="C:nucleus"/>
    <property type="evidence" value="ECO:0007669"/>
    <property type="project" value="UniProtKB-SubCell"/>
</dbReference>
<dbReference type="PANTHER" id="PTHR45797">
    <property type="entry name" value="RAD54-LIKE"/>
    <property type="match status" value="1"/>
</dbReference>
<dbReference type="InterPro" id="IPR014001">
    <property type="entry name" value="Helicase_ATP-bd"/>
</dbReference>
<keyword evidence="8" id="KW-0539">Nucleus</keyword>
<feature type="region of interest" description="Disordered" evidence="9">
    <location>
        <begin position="788"/>
        <end position="909"/>
    </location>
</feature>
<dbReference type="GO" id="GO:0004386">
    <property type="term" value="F:helicase activity"/>
    <property type="evidence" value="ECO:0007669"/>
    <property type="project" value="UniProtKB-KW"/>
</dbReference>
<evidence type="ECO:0000256" key="1">
    <source>
        <dbReference type="ARBA" id="ARBA00004123"/>
    </source>
</evidence>
<evidence type="ECO:0008006" key="15">
    <source>
        <dbReference type="Google" id="ProtNLM"/>
    </source>
</evidence>
<protein>
    <recommendedName>
        <fullName evidence="15">P-loop containing nucleoside triphosphate hydrolase protein</fullName>
    </recommendedName>
</protein>
<accession>A0A6A6YRR8</accession>
<evidence type="ECO:0000256" key="5">
    <source>
        <dbReference type="ARBA" id="ARBA00022806"/>
    </source>
</evidence>